<sequence>MKRIDSVNARPDVNGTGKAGFHDNSDLSGQDATYLTPDFLNTIQEELANLLELRGITLDPENRRQLFNALAGKDDLDAALEVIQSIIDNERNARIKADQDHLDTLNPHPQYVMRKDFRLLYRTLTPETTVNPKIYTDDPQNWQIKHTVENISAHIMPNGVIKQTIKVRTVYGDYNAQVYLPIGLSNILNVSALYQGQKENNDAEDDSAIRLLDIYNEVVPVEDGLQECRTVINFRFDYVSANTPGQRERFAYLEITGFGASNTDLENLNSYPYPYYSNQNDLDGQVVYIDQNLSSVSLLELFTQTYGAPTAATRAIFVIASGVTLVAVTSGNWLAGSSRQIINYGHIYGTGGSGGYYDDDTAMVGDGGTAIIAQNASSFIDVRNYGLIAGGGGGGAAGTSEYSIGDQQYYAVGAGGGGVPLGSGGSNINQTAPEGKTLVNLAGTAATLSVVGNGADGTGLAAGDGGNVGENGKASEATLGNGVAGLAGFIYQGNVTITNIGGGLVKGRTPSN</sequence>
<evidence type="ECO:0000313" key="2">
    <source>
        <dbReference type="EMBL" id="USU96131.1"/>
    </source>
</evidence>
<dbReference type="InterPro" id="IPR007932">
    <property type="entry name" value="Receptor-recog_Gp38"/>
</dbReference>
<organism evidence="2 3">
    <name type="scientific">Acinetobacter pittii</name>
    <name type="common">Acinetobacter genomosp. 3</name>
    <dbReference type="NCBI Taxonomy" id="48296"/>
    <lineage>
        <taxon>Bacteria</taxon>
        <taxon>Pseudomonadati</taxon>
        <taxon>Pseudomonadota</taxon>
        <taxon>Gammaproteobacteria</taxon>
        <taxon>Moraxellales</taxon>
        <taxon>Moraxellaceae</taxon>
        <taxon>Acinetobacter</taxon>
        <taxon>Acinetobacter calcoaceticus/baumannii complex</taxon>
    </lineage>
</organism>
<evidence type="ECO:0000313" key="3">
    <source>
        <dbReference type="Proteomes" id="UP001055514"/>
    </source>
</evidence>
<protein>
    <submittedName>
        <fullName evidence="2">Phage tail protein</fullName>
    </submittedName>
</protein>
<gene>
    <name evidence="2" type="ORF">MWH18_07745</name>
</gene>
<accession>A0A6H2VHR4</accession>
<reference evidence="2" key="1">
    <citation type="submission" date="2022-04" db="EMBL/GenBank/DDBJ databases">
        <title>Emergence of ST220 Acinetobacter pittii strain in bloodstream infection, which co-producing chromosomal NDM-1 and OXA-820 carbapenemases.</title>
        <authorList>
            <person name="Tian C."/>
            <person name="Xing M."/>
            <person name="Fu L."/>
            <person name="Xia D."/>
        </authorList>
    </citation>
    <scope>NUCLEOTIDE SEQUENCE</scope>
    <source>
        <strain evidence="2">TCM</strain>
    </source>
</reference>
<dbReference type="Proteomes" id="UP001055514">
    <property type="component" value="Chromosome"/>
</dbReference>
<dbReference type="RefSeq" id="WP_032025270.1">
    <property type="nucleotide sequence ID" value="NZ_CP027658.1"/>
</dbReference>
<proteinExistence type="predicted"/>
<name>A0A6H2VHR4_ACIPI</name>
<dbReference type="Pfam" id="PF05268">
    <property type="entry name" value="GP38"/>
    <property type="match status" value="1"/>
</dbReference>
<dbReference type="EMBL" id="CP095407">
    <property type="protein sequence ID" value="USU96131.1"/>
    <property type="molecule type" value="Genomic_DNA"/>
</dbReference>
<dbReference type="AlphaFoldDB" id="A0A6H2VHR4"/>
<evidence type="ECO:0000259" key="1">
    <source>
        <dbReference type="Pfam" id="PF05268"/>
    </source>
</evidence>
<feature type="domain" description="Receptor-recognising protein Gp38" evidence="1">
    <location>
        <begin position="334"/>
        <end position="489"/>
    </location>
</feature>